<accession>A0A316D4B6</accession>
<name>A0A316D4B6_9BACL</name>
<reference evidence="1 2" key="1">
    <citation type="submission" date="2018-05" db="EMBL/GenBank/DDBJ databases">
        <title>Genomic Encyclopedia of Type Strains, Phase IV (KMG-IV): sequencing the most valuable type-strain genomes for metagenomic binning, comparative biology and taxonomic classification.</title>
        <authorList>
            <person name="Goeker M."/>
        </authorList>
    </citation>
    <scope>NUCLEOTIDE SEQUENCE [LARGE SCALE GENOMIC DNA]</scope>
    <source>
        <strain evidence="1 2">DSM 18773</strain>
    </source>
</reference>
<dbReference type="Proteomes" id="UP000245634">
    <property type="component" value="Unassembled WGS sequence"/>
</dbReference>
<evidence type="ECO:0000313" key="1">
    <source>
        <dbReference type="EMBL" id="PWK07031.1"/>
    </source>
</evidence>
<gene>
    <name evidence="1" type="ORF">C7459_118105</name>
</gene>
<dbReference type="AlphaFoldDB" id="A0A316D4B6"/>
<organism evidence="1 2">
    <name type="scientific">Tumebacillus permanentifrigoris</name>
    <dbReference type="NCBI Taxonomy" id="378543"/>
    <lineage>
        <taxon>Bacteria</taxon>
        <taxon>Bacillati</taxon>
        <taxon>Bacillota</taxon>
        <taxon>Bacilli</taxon>
        <taxon>Bacillales</taxon>
        <taxon>Alicyclobacillaceae</taxon>
        <taxon>Tumebacillus</taxon>
    </lineage>
</organism>
<evidence type="ECO:0000313" key="2">
    <source>
        <dbReference type="Proteomes" id="UP000245634"/>
    </source>
</evidence>
<protein>
    <submittedName>
        <fullName evidence="1">Uncharacterized protein</fullName>
    </submittedName>
</protein>
<sequence length="47" mass="5575">MDQKLSYDERIRMFNFMAVHSEMYAELGKERVFLLMAILQFGISEGE</sequence>
<dbReference type="EMBL" id="QGGL01000018">
    <property type="protein sequence ID" value="PWK07031.1"/>
    <property type="molecule type" value="Genomic_DNA"/>
</dbReference>
<proteinExistence type="predicted"/>
<dbReference type="RefSeq" id="WP_170119549.1">
    <property type="nucleotide sequence ID" value="NZ_QGGL01000018.1"/>
</dbReference>
<comment type="caution">
    <text evidence="1">The sequence shown here is derived from an EMBL/GenBank/DDBJ whole genome shotgun (WGS) entry which is preliminary data.</text>
</comment>
<keyword evidence="2" id="KW-1185">Reference proteome</keyword>